<dbReference type="Gene3D" id="1.10.260.40">
    <property type="entry name" value="lambda repressor-like DNA-binding domains"/>
    <property type="match status" value="1"/>
</dbReference>
<proteinExistence type="predicted"/>
<dbReference type="Pfam" id="PF13560">
    <property type="entry name" value="HTH_31"/>
    <property type="match status" value="1"/>
</dbReference>
<dbReference type="AlphaFoldDB" id="A0A212AYC2"/>
<protein>
    <submittedName>
        <fullName evidence="2">Transcriptional regulator</fullName>
    </submittedName>
</protein>
<reference evidence="3 4" key="1">
    <citation type="submission" date="2016-11" db="EMBL/GenBank/DDBJ databases">
        <title>Comparison of Traditional DNA-DNA Hybridization with In Silico Genomic Analysis.</title>
        <authorList>
            <person name="Nicholson A.C."/>
            <person name="Sammons S."/>
            <person name="Humrighouse B.W."/>
            <person name="Graziano J."/>
            <person name="Lasker B."/>
            <person name="Whitney A.M."/>
            <person name="Mcquiston J.R."/>
        </authorList>
    </citation>
    <scope>NUCLEOTIDE SEQUENCE [LARGE SCALE GENOMIC DNA]</scope>
    <source>
        <strain evidence="1 4">H1892</strain>
        <strain evidence="2 3">H2381</strain>
    </source>
</reference>
<dbReference type="STRING" id="366616.CG51_16645"/>
<organism evidence="2 3">
    <name type="scientific">Haematobacter missouriensis</name>
    <dbReference type="NCBI Taxonomy" id="366616"/>
    <lineage>
        <taxon>Bacteria</taxon>
        <taxon>Pseudomonadati</taxon>
        <taxon>Pseudomonadota</taxon>
        <taxon>Alphaproteobacteria</taxon>
        <taxon>Rhodobacterales</taxon>
        <taxon>Paracoccaceae</taxon>
        <taxon>Haematobacter</taxon>
    </lineage>
</organism>
<dbReference type="RefSeq" id="WP_051930144.1">
    <property type="nucleotide sequence ID" value="NZ_CALUEG010000007.1"/>
</dbReference>
<dbReference type="InterPro" id="IPR010982">
    <property type="entry name" value="Lambda_DNA-bd_dom_sf"/>
</dbReference>
<gene>
    <name evidence="2" type="ORF">CDV52_00495</name>
    <name evidence="1" type="ORF">CDV53_03040</name>
</gene>
<comment type="caution">
    <text evidence="2">The sequence shown here is derived from an EMBL/GenBank/DDBJ whole genome shotgun (WGS) entry which is preliminary data.</text>
</comment>
<dbReference type="InterPro" id="IPR047675">
    <property type="entry name" value="Putative_zinc-bd"/>
</dbReference>
<evidence type="ECO:0000313" key="1">
    <source>
        <dbReference type="EMBL" id="OWJ78645.1"/>
    </source>
</evidence>
<evidence type="ECO:0000313" key="3">
    <source>
        <dbReference type="Proteomes" id="UP000196640"/>
    </source>
</evidence>
<dbReference type="CDD" id="cd00093">
    <property type="entry name" value="HTH_XRE"/>
    <property type="match status" value="1"/>
</dbReference>
<dbReference type="OrthoDB" id="7597230at2"/>
<dbReference type="NCBIfam" id="NF041373">
    <property type="entry name" value="HGG_STG"/>
    <property type="match status" value="1"/>
</dbReference>
<dbReference type="EMBL" id="NIPV01000010">
    <property type="protein sequence ID" value="OWJ78645.1"/>
    <property type="molecule type" value="Genomic_DNA"/>
</dbReference>
<dbReference type="Proteomes" id="UP000214673">
    <property type="component" value="Unassembled WGS sequence"/>
</dbReference>
<dbReference type="Proteomes" id="UP000196640">
    <property type="component" value="Unassembled WGS sequence"/>
</dbReference>
<keyword evidence="4" id="KW-1185">Reference proteome</keyword>
<dbReference type="InterPro" id="IPR001387">
    <property type="entry name" value="Cro/C1-type_HTH"/>
</dbReference>
<accession>A0A212AYC2</accession>
<evidence type="ECO:0000313" key="4">
    <source>
        <dbReference type="Proteomes" id="UP000214673"/>
    </source>
</evidence>
<dbReference type="SUPFAM" id="SSF47413">
    <property type="entry name" value="lambda repressor-like DNA-binding domains"/>
    <property type="match status" value="1"/>
</dbReference>
<sequence>MTGAELAAIRRGTGLSQGALAQRVGIGRHAVSYWECKAKVDRRAWAVRRMAEVLTLPDEPRVGAGLDDWRARMEAQDRAREAAFMAQVVAWQARDAQRREAQRAKLQVRCNAKTRKGTSCRCKSEPGKKRCKFHGGMSTGARTPEGLERIREAQRRRWAQWRAEACRDGVNKS</sequence>
<name>A0A212AYC2_9RHOB</name>
<dbReference type="EMBL" id="NIPX01000001">
    <property type="protein sequence ID" value="OWJ86475.1"/>
    <property type="molecule type" value="Genomic_DNA"/>
</dbReference>
<dbReference type="GO" id="GO:0003677">
    <property type="term" value="F:DNA binding"/>
    <property type="evidence" value="ECO:0007669"/>
    <property type="project" value="InterPro"/>
</dbReference>
<evidence type="ECO:0000313" key="2">
    <source>
        <dbReference type="EMBL" id="OWJ86475.1"/>
    </source>
</evidence>